<dbReference type="EMBL" id="CAACVS010000342">
    <property type="protein sequence ID" value="VEU41312.1"/>
    <property type="molecule type" value="Genomic_DNA"/>
</dbReference>
<organism evidence="2 3">
    <name type="scientific">Pseudo-nitzschia multistriata</name>
    <dbReference type="NCBI Taxonomy" id="183589"/>
    <lineage>
        <taxon>Eukaryota</taxon>
        <taxon>Sar</taxon>
        <taxon>Stramenopiles</taxon>
        <taxon>Ochrophyta</taxon>
        <taxon>Bacillariophyta</taxon>
        <taxon>Bacillariophyceae</taxon>
        <taxon>Bacillariophycidae</taxon>
        <taxon>Bacillariales</taxon>
        <taxon>Bacillariaceae</taxon>
        <taxon>Pseudo-nitzschia</taxon>
    </lineage>
</organism>
<evidence type="ECO:0000313" key="2">
    <source>
        <dbReference type="EMBL" id="VEU41312.1"/>
    </source>
</evidence>
<protein>
    <submittedName>
        <fullName evidence="2">Uncharacterized protein</fullName>
    </submittedName>
</protein>
<dbReference type="AlphaFoldDB" id="A0A448ZH00"/>
<gene>
    <name evidence="2" type="ORF">PSNMU_V1.4_AUG-EV-PASAV3_0082240</name>
</gene>
<accession>A0A448ZH00</accession>
<feature type="region of interest" description="Disordered" evidence="1">
    <location>
        <begin position="145"/>
        <end position="202"/>
    </location>
</feature>
<feature type="compositionally biased region" description="Low complexity" evidence="1">
    <location>
        <begin position="97"/>
        <end position="107"/>
    </location>
</feature>
<feature type="region of interest" description="Disordered" evidence="1">
    <location>
        <begin position="372"/>
        <end position="424"/>
    </location>
</feature>
<evidence type="ECO:0000256" key="1">
    <source>
        <dbReference type="SAM" id="MobiDB-lite"/>
    </source>
</evidence>
<evidence type="ECO:0000313" key="3">
    <source>
        <dbReference type="Proteomes" id="UP000291116"/>
    </source>
</evidence>
<feature type="compositionally biased region" description="Basic and acidic residues" evidence="1">
    <location>
        <begin position="177"/>
        <end position="187"/>
    </location>
</feature>
<dbReference type="OrthoDB" id="49467at2759"/>
<reference evidence="2 3" key="1">
    <citation type="submission" date="2019-01" db="EMBL/GenBank/DDBJ databases">
        <authorList>
            <person name="Ferrante I. M."/>
        </authorList>
    </citation>
    <scope>NUCLEOTIDE SEQUENCE [LARGE SCALE GENOMIC DNA]</scope>
    <source>
        <strain evidence="2 3">B856</strain>
    </source>
</reference>
<feature type="compositionally biased region" description="Polar residues" evidence="1">
    <location>
        <begin position="372"/>
        <end position="381"/>
    </location>
</feature>
<feature type="region of interest" description="Disordered" evidence="1">
    <location>
        <begin position="97"/>
        <end position="119"/>
    </location>
</feature>
<dbReference type="CDD" id="cd00821">
    <property type="entry name" value="PH"/>
    <property type="match status" value="1"/>
</dbReference>
<feature type="compositionally biased region" description="Low complexity" evidence="1">
    <location>
        <begin position="308"/>
        <end position="318"/>
    </location>
</feature>
<name>A0A448ZH00_9STRA</name>
<dbReference type="Proteomes" id="UP000291116">
    <property type="component" value="Unassembled WGS sequence"/>
</dbReference>
<keyword evidence="3" id="KW-1185">Reference proteome</keyword>
<proteinExistence type="predicted"/>
<feature type="compositionally biased region" description="Basic residues" evidence="1">
    <location>
        <begin position="279"/>
        <end position="299"/>
    </location>
</feature>
<sequence length="624" mass="70053">MTMVEDDFPPFLMSNEDTTQLDSAKRCLFPRENDFSTNSIWGGVDTISKEHDDTNQKMVGKSAEQTKHSPISVVSVLNIGCPVRGFHNDKKFDDCTSSSSTLLSPSPDSRAKSDRDEVEEQTVIEVQYVESARVDRDINFDADSVEENQVPCSNQSKRAKTPLRNRTSIERNTIGDARARPLLDVEKTPSGSETKKKKSVTPSPLLGCGGYGACLPYCGDTDHQFVERKITKFLEDNSVSTPDAFKTTCTDWQAWSYFGFASPEDSSNNSPSRESIRTTLRRRTSHSLRSRKSNVRQLKRNLAPFAQSPARSPARAPSLFRNRSFSVSDHRSAIARVSTDNKPNRKSFSDVFDLCTLYEKVDLNSQDLVWKNTDTGSNENDISYDSDPEDFMRRRPTSEAKRPADNNISQSGEGGSPCYYQNSPGRSFLDPHNDEVFSNIVREMFNQTTTLVLHPVSESNTTGQALLQSARPIAVDAWLERGQHLAYALIQPKWIWKAKPKINSEGQSSVCQKFCLQGIELLDITKILKVEETEGVSHSLAKPSHCFFIKSIHDEEFCFEAKSRKERDRIVSSLKLLIARFGAKVLTGDPEVYYEFFWMTDGVPGDAPDLLEAFGLVEAEEVSF</sequence>
<feature type="compositionally biased region" description="Basic and acidic residues" evidence="1">
    <location>
        <begin position="390"/>
        <end position="404"/>
    </location>
</feature>
<feature type="region of interest" description="Disordered" evidence="1">
    <location>
        <begin position="263"/>
        <end position="322"/>
    </location>
</feature>